<keyword evidence="1" id="KW-0812">Transmembrane</keyword>
<evidence type="ECO:0000256" key="1">
    <source>
        <dbReference type="SAM" id="Phobius"/>
    </source>
</evidence>
<proteinExistence type="predicted"/>
<keyword evidence="1" id="KW-0472">Membrane</keyword>
<reference evidence="2" key="2">
    <citation type="submission" date="2021-02" db="EMBL/GenBank/DDBJ databases">
        <title>Aspergillus puulaauensis MK2 genome sequence.</title>
        <authorList>
            <person name="Futagami T."/>
            <person name="Mori K."/>
            <person name="Kadooka C."/>
            <person name="Tanaka T."/>
        </authorList>
    </citation>
    <scope>NUCLEOTIDE SEQUENCE</scope>
    <source>
        <strain evidence="2">MK2</strain>
    </source>
</reference>
<name>A0A7R8AV66_9EURO</name>
<reference evidence="2" key="1">
    <citation type="submission" date="2021-01" db="EMBL/GenBank/DDBJ databases">
        <authorList>
            <consortium name="Aspergillus puulaauensis MK2 genome sequencing consortium"/>
            <person name="Kazuki M."/>
            <person name="Futagami T."/>
        </authorList>
    </citation>
    <scope>NUCLEOTIDE SEQUENCE</scope>
    <source>
        <strain evidence="2">MK2</strain>
    </source>
</reference>
<feature type="transmembrane region" description="Helical" evidence="1">
    <location>
        <begin position="85"/>
        <end position="103"/>
    </location>
</feature>
<evidence type="ECO:0000313" key="2">
    <source>
        <dbReference type="EMBL" id="BCS30578.1"/>
    </source>
</evidence>
<dbReference type="AlphaFoldDB" id="A0A7R8AV66"/>
<accession>A0A7R8AV66</accession>
<organism evidence="2 3">
    <name type="scientific">Aspergillus puulaauensis</name>
    <dbReference type="NCBI Taxonomy" id="1220207"/>
    <lineage>
        <taxon>Eukaryota</taxon>
        <taxon>Fungi</taxon>
        <taxon>Dikarya</taxon>
        <taxon>Ascomycota</taxon>
        <taxon>Pezizomycotina</taxon>
        <taxon>Eurotiomycetes</taxon>
        <taxon>Eurotiomycetidae</taxon>
        <taxon>Eurotiales</taxon>
        <taxon>Aspergillaceae</taxon>
        <taxon>Aspergillus</taxon>
    </lineage>
</organism>
<dbReference type="Proteomes" id="UP000654913">
    <property type="component" value="Chromosome 8"/>
</dbReference>
<keyword evidence="3" id="KW-1185">Reference proteome</keyword>
<sequence>MDMASCGEYEKHNQQHQCLSNINRSLFKQVHKRSTRNDINQACYLLLPQKSVASRSLPLHLARKPELEPLREVLLSRFSLPDQTAIYRSAVLIIAILITFHIGGRI</sequence>
<evidence type="ECO:0000313" key="3">
    <source>
        <dbReference type="Proteomes" id="UP000654913"/>
    </source>
</evidence>
<gene>
    <name evidence="2" type="ORF">APUU_80881A</name>
</gene>
<protein>
    <submittedName>
        <fullName evidence="2">Uncharacterized protein</fullName>
    </submittedName>
</protein>
<dbReference type="RefSeq" id="XP_041562764.1">
    <property type="nucleotide sequence ID" value="XM_041697210.1"/>
</dbReference>
<dbReference type="KEGG" id="apuu:APUU_80881A"/>
<dbReference type="GeneID" id="64980575"/>
<dbReference type="EMBL" id="AP024450">
    <property type="protein sequence ID" value="BCS30578.1"/>
    <property type="molecule type" value="Genomic_DNA"/>
</dbReference>
<keyword evidence="1" id="KW-1133">Transmembrane helix</keyword>